<protein>
    <submittedName>
        <fullName evidence="1">Uncharacterized protein</fullName>
    </submittedName>
</protein>
<comment type="caution">
    <text evidence="1">The sequence shown here is derived from an EMBL/GenBank/DDBJ whole genome shotgun (WGS) entry which is preliminary data.</text>
</comment>
<evidence type="ECO:0000313" key="2">
    <source>
        <dbReference type="Proteomes" id="UP000242180"/>
    </source>
</evidence>
<keyword evidence="2" id="KW-1185">Reference proteome</keyword>
<dbReference type="OrthoDB" id="2286148at2759"/>
<dbReference type="EMBL" id="MCGN01000008">
    <property type="protein sequence ID" value="ORY94093.1"/>
    <property type="molecule type" value="Genomic_DNA"/>
</dbReference>
<name>A0A1X2H6K1_SYNRA</name>
<feature type="non-terminal residue" evidence="1">
    <location>
        <position position="173"/>
    </location>
</feature>
<reference evidence="1 2" key="1">
    <citation type="submission" date="2016-07" db="EMBL/GenBank/DDBJ databases">
        <title>Pervasive Adenine N6-methylation of Active Genes in Fungi.</title>
        <authorList>
            <consortium name="DOE Joint Genome Institute"/>
            <person name="Mondo S.J."/>
            <person name="Dannebaum R.O."/>
            <person name="Kuo R.C."/>
            <person name="Labutti K."/>
            <person name="Haridas S."/>
            <person name="Kuo A."/>
            <person name="Salamov A."/>
            <person name="Ahrendt S.R."/>
            <person name="Lipzen A."/>
            <person name="Sullivan W."/>
            <person name="Andreopoulos W.B."/>
            <person name="Clum A."/>
            <person name="Lindquist E."/>
            <person name="Daum C."/>
            <person name="Ramamoorthy G.K."/>
            <person name="Gryganskyi A."/>
            <person name="Culley D."/>
            <person name="Magnuson J.K."/>
            <person name="James T.Y."/>
            <person name="O'Malley M.A."/>
            <person name="Stajich J.E."/>
            <person name="Spatafora J.W."/>
            <person name="Visel A."/>
            <person name="Grigoriev I.V."/>
        </authorList>
    </citation>
    <scope>NUCLEOTIDE SEQUENCE [LARGE SCALE GENOMIC DNA]</scope>
    <source>
        <strain evidence="1 2">NRRL 2496</strain>
    </source>
</reference>
<accession>A0A1X2H6K1</accession>
<dbReference type="Proteomes" id="UP000242180">
    <property type="component" value="Unassembled WGS sequence"/>
</dbReference>
<feature type="non-terminal residue" evidence="1">
    <location>
        <position position="1"/>
    </location>
</feature>
<sequence length="173" mass="19442">TRPRIDWQPSPQLAELIPTLEQNIFDSPLPDEDRKALLERYPPIANLVYTPPATLPQAERHFNRGHRHEDSSLRALQYATSGILRPLDVLAHSLLPLLPADQVGRIYAIINDIRTLVLHVGGVANQARNAIALRAVNPSFTLPTTTKHFTMSPDMFKDQVSAQNTMRKTLREA</sequence>
<dbReference type="InParanoid" id="A0A1X2H6K1"/>
<dbReference type="OMA" id="VSAQNTM"/>
<gene>
    <name evidence="1" type="ORF">BCR43DRAFT_419883</name>
</gene>
<organism evidence="1 2">
    <name type="scientific">Syncephalastrum racemosum</name>
    <name type="common">Filamentous fungus</name>
    <dbReference type="NCBI Taxonomy" id="13706"/>
    <lineage>
        <taxon>Eukaryota</taxon>
        <taxon>Fungi</taxon>
        <taxon>Fungi incertae sedis</taxon>
        <taxon>Mucoromycota</taxon>
        <taxon>Mucoromycotina</taxon>
        <taxon>Mucoromycetes</taxon>
        <taxon>Mucorales</taxon>
        <taxon>Syncephalastraceae</taxon>
        <taxon>Syncephalastrum</taxon>
    </lineage>
</organism>
<proteinExistence type="predicted"/>
<dbReference type="STRING" id="13706.A0A1X2H6K1"/>
<dbReference type="AlphaFoldDB" id="A0A1X2H6K1"/>
<evidence type="ECO:0000313" key="1">
    <source>
        <dbReference type="EMBL" id="ORY94093.1"/>
    </source>
</evidence>